<proteinExistence type="predicted"/>
<keyword evidence="2" id="KW-1185">Reference proteome</keyword>
<protein>
    <submittedName>
        <fullName evidence="1">Uncharacterized protein</fullName>
    </submittedName>
</protein>
<comment type="caution">
    <text evidence="1">The sequence shown here is derived from an EMBL/GenBank/DDBJ whole genome shotgun (WGS) entry which is preliminary data.</text>
</comment>
<accession>A0ABD1XKK2</accession>
<evidence type="ECO:0000313" key="1">
    <source>
        <dbReference type="EMBL" id="KAL2608068.1"/>
    </source>
</evidence>
<sequence length="176" mass="19956">MHVQLVHLIQHVFGIIKHSGLRLRGSLPTVPFIMSSRFLGWATGLGRLALQCNDSPPGRSITVTTWDGFCLDVHVYSIHSCSWWRFTHCVSPFRLPTVRRAVSILPSVIIPVQFLVRVGWPVHVDNLLAARLAFLFVESAHNFPAIDEDSAFVLVRVWILRSRGCTPCWASFWLRS</sequence>
<dbReference type="Proteomes" id="UP001605036">
    <property type="component" value="Unassembled WGS sequence"/>
</dbReference>
<dbReference type="EMBL" id="JBHFFA010000008">
    <property type="protein sequence ID" value="KAL2608068.1"/>
    <property type="molecule type" value="Genomic_DNA"/>
</dbReference>
<gene>
    <name evidence="1" type="ORF">R1flu_026641</name>
</gene>
<name>A0ABD1XKK2_9MARC</name>
<reference evidence="1 2" key="1">
    <citation type="submission" date="2024-09" db="EMBL/GenBank/DDBJ databases">
        <title>Chromosome-scale assembly of Riccia fluitans.</title>
        <authorList>
            <person name="Paukszto L."/>
            <person name="Sawicki J."/>
            <person name="Karawczyk K."/>
            <person name="Piernik-Szablinska J."/>
            <person name="Szczecinska M."/>
            <person name="Mazdziarz M."/>
        </authorList>
    </citation>
    <scope>NUCLEOTIDE SEQUENCE [LARGE SCALE GENOMIC DNA]</scope>
    <source>
        <strain evidence="1">Rf_01</strain>
        <tissue evidence="1">Aerial parts of the thallus</tissue>
    </source>
</reference>
<evidence type="ECO:0000313" key="2">
    <source>
        <dbReference type="Proteomes" id="UP001605036"/>
    </source>
</evidence>
<dbReference type="AlphaFoldDB" id="A0ABD1XKK2"/>
<organism evidence="1 2">
    <name type="scientific">Riccia fluitans</name>
    <dbReference type="NCBI Taxonomy" id="41844"/>
    <lineage>
        <taxon>Eukaryota</taxon>
        <taxon>Viridiplantae</taxon>
        <taxon>Streptophyta</taxon>
        <taxon>Embryophyta</taxon>
        <taxon>Marchantiophyta</taxon>
        <taxon>Marchantiopsida</taxon>
        <taxon>Marchantiidae</taxon>
        <taxon>Marchantiales</taxon>
        <taxon>Ricciaceae</taxon>
        <taxon>Riccia</taxon>
    </lineage>
</organism>